<dbReference type="STRING" id="6186.A0A183L123"/>
<sequence>MSSLQHLSVRWCVNLSDGSIPHLLSTTGLNYLCLSGKLYMHTYLAMTLFLSNMHFQNHKRVSKRIHRNYNLLYFVKL</sequence>
<gene>
    <name evidence="1" type="ORF">SCUD_LOCUS21023</name>
</gene>
<accession>A0A183L123</accession>
<reference evidence="3" key="1">
    <citation type="submission" date="2016-06" db="UniProtKB">
        <authorList>
            <consortium name="WormBaseParasite"/>
        </authorList>
    </citation>
    <scope>IDENTIFICATION</scope>
</reference>
<dbReference type="WBParaSite" id="SCUD_0002102501-mRNA-1">
    <property type="protein sequence ID" value="SCUD_0002102501-mRNA-1"/>
    <property type="gene ID" value="SCUD_0002102501"/>
</dbReference>
<name>A0A183L123_9TREM</name>
<reference evidence="1 2" key="2">
    <citation type="submission" date="2018-11" db="EMBL/GenBank/DDBJ databases">
        <authorList>
            <consortium name="Pathogen Informatics"/>
        </authorList>
    </citation>
    <scope>NUCLEOTIDE SEQUENCE [LARGE SCALE GENOMIC DNA]</scope>
    <source>
        <strain evidence="1">Dakar</strain>
        <strain evidence="2">Dakar, Senegal</strain>
    </source>
</reference>
<evidence type="ECO:0000313" key="1">
    <source>
        <dbReference type="EMBL" id="VDP74089.1"/>
    </source>
</evidence>
<evidence type="ECO:0000313" key="2">
    <source>
        <dbReference type="Proteomes" id="UP000279833"/>
    </source>
</evidence>
<keyword evidence="2" id="KW-1185">Reference proteome</keyword>
<protein>
    <submittedName>
        <fullName evidence="3">Ovule protein</fullName>
    </submittedName>
</protein>
<dbReference type="SUPFAM" id="SSF52047">
    <property type="entry name" value="RNI-like"/>
    <property type="match status" value="1"/>
</dbReference>
<proteinExistence type="predicted"/>
<dbReference type="Proteomes" id="UP000279833">
    <property type="component" value="Unassembled WGS sequence"/>
</dbReference>
<dbReference type="EMBL" id="UZAK01045554">
    <property type="protein sequence ID" value="VDP74089.1"/>
    <property type="molecule type" value="Genomic_DNA"/>
</dbReference>
<evidence type="ECO:0000313" key="3">
    <source>
        <dbReference type="WBParaSite" id="SCUD_0002102501-mRNA-1"/>
    </source>
</evidence>
<dbReference type="AlphaFoldDB" id="A0A183L123"/>
<organism evidence="3">
    <name type="scientific">Schistosoma curassoni</name>
    <dbReference type="NCBI Taxonomy" id="6186"/>
    <lineage>
        <taxon>Eukaryota</taxon>
        <taxon>Metazoa</taxon>
        <taxon>Spiralia</taxon>
        <taxon>Lophotrochozoa</taxon>
        <taxon>Platyhelminthes</taxon>
        <taxon>Trematoda</taxon>
        <taxon>Digenea</taxon>
        <taxon>Strigeidida</taxon>
        <taxon>Schistosomatoidea</taxon>
        <taxon>Schistosomatidae</taxon>
        <taxon>Schistosoma</taxon>
    </lineage>
</organism>